<evidence type="ECO:0000256" key="3">
    <source>
        <dbReference type="ARBA" id="ARBA00022692"/>
    </source>
</evidence>
<evidence type="ECO:0000256" key="5">
    <source>
        <dbReference type="ARBA" id="ARBA00023136"/>
    </source>
</evidence>
<dbReference type="GO" id="GO:0005251">
    <property type="term" value="F:delayed rectifier potassium channel activity"/>
    <property type="evidence" value="ECO:0007669"/>
    <property type="project" value="TreeGrafter"/>
</dbReference>
<protein>
    <submittedName>
        <fullName evidence="8">Potassium voltage-gated channel subfamily E regulatory beta subunit 5</fullName>
    </submittedName>
</protein>
<dbReference type="GO" id="GO:0097623">
    <property type="term" value="P:potassium ion export across plasma membrane"/>
    <property type="evidence" value="ECO:0007669"/>
    <property type="project" value="TreeGrafter"/>
</dbReference>
<organism evidence="7 8">
    <name type="scientific">Phyllostomus discolor</name>
    <name type="common">pale spear-nosed bat</name>
    <dbReference type="NCBI Taxonomy" id="89673"/>
    <lineage>
        <taxon>Eukaryota</taxon>
        <taxon>Metazoa</taxon>
        <taxon>Chordata</taxon>
        <taxon>Craniata</taxon>
        <taxon>Vertebrata</taxon>
        <taxon>Euteleostomi</taxon>
        <taxon>Mammalia</taxon>
        <taxon>Eutheria</taxon>
        <taxon>Laurasiatheria</taxon>
        <taxon>Chiroptera</taxon>
        <taxon>Yangochiroptera</taxon>
        <taxon>Phyllostomidae</taxon>
        <taxon>Phyllostominae</taxon>
        <taxon>Phyllostomus</taxon>
    </lineage>
</organism>
<dbReference type="GO" id="GO:0060307">
    <property type="term" value="P:regulation of ventricular cardiac muscle cell membrane repolarization"/>
    <property type="evidence" value="ECO:0007669"/>
    <property type="project" value="TreeGrafter"/>
</dbReference>
<evidence type="ECO:0000313" key="7">
    <source>
        <dbReference type="Proteomes" id="UP000504628"/>
    </source>
</evidence>
<proteinExistence type="inferred from homology"/>
<sequence length="106" mass="11281">MGLGVIPNPSLGHEMTHVKGVNDYVYILLIMIFYSCLAGGLILAYTCSHKLVEAKDEPSQPFPQHQWASGGTLALAAETATKPPAEGHCQLAIRRLPTLAQGTPGV</sequence>
<dbReference type="RefSeq" id="XP_028379207.2">
    <property type="nucleotide sequence ID" value="XM_028523406.2"/>
</dbReference>
<evidence type="ECO:0000256" key="1">
    <source>
        <dbReference type="ARBA" id="ARBA00004167"/>
    </source>
</evidence>
<keyword evidence="7" id="KW-1185">Reference proteome</keyword>
<reference evidence="8" key="1">
    <citation type="submission" date="2025-08" db="UniProtKB">
        <authorList>
            <consortium name="RefSeq"/>
        </authorList>
    </citation>
    <scope>IDENTIFICATION</scope>
    <source>
        <tissue evidence="8">Muscle</tissue>
    </source>
</reference>
<evidence type="ECO:0000256" key="4">
    <source>
        <dbReference type="ARBA" id="ARBA00022989"/>
    </source>
</evidence>
<comment type="subcellular location">
    <subcellularLocation>
        <location evidence="1">Membrane</location>
        <topology evidence="1">Single-pass membrane protein</topology>
    </subcellularLocation>
</comment>
<name>A0A6J2MGK1_9CHIR</name>
<evidence type="ECO:0000313" key="8">
    <source>
        <dbReference type="RefSeq" id="XP_028379207.2"/>
    </source>
</evidence>
<dbReference type="PANTHER" id="PTHR15282:SF7">
    <property type="entry name" value="POTASSIUM VOLTAGE-GATED CHANNEL SUBFAMILY E REGULATORY BETA SUBUNIT 5"/>
    <property type="match status" value="1"/>
</dbReference>
<dbReference type="GO" id="GO:0008076">
    <property type="term" value="C:voltage-gated potassium channel complex"/>
    <property type="evidence" value="ECO:0007669"/>
    <property type="project" value="TreeGrafter"/>
</dbReference>
<dbReference type="PANTHER" id="PTHR15282">
    <property type="entry name" value="POTASSIUM VOLTAGE-GATED CHANNEL SUBFAMILY E MEMBER 1, 3"/>
    <property type="match status" value="1"/>
</dbReference>
<feature type="transmembrane region" description="Helical" evidence="6">
    <location>
        <begin position="24"/>
        <end position="45"/>
    </location>
</feature>
<keyword evidence="4 6" id="KW-1133">Transmembrane helix</keyword>
<dbReference type="GO" id="GO:0015459">
    <property type="term" value="F:potassium channel regulator activity"/>
    <property type="evidence" value="ECO:0007669"/>
    <property type="project" value="TreeGrafter"/>
</dbReference>
<dbReference type="GeneID" id="114505552"/>
<dbReference type="Proteomes" id="UP000504628">
    <property type="component" value="Chromosome X"/>
</dbReference>
<comment type="similarity">
    <text evidence="2">Belongs to the potassium channel KCNE family.</text>
</comment>
<dbReference type="GO" id="GO:0086091">
    <property type="term" value="P:regulation of heart rate by cardiac conduction"/>
    <property type="evidence" value="ECO:0007669"/>
    <property type="project" value="TreeGrafter"/>
</dbReference>
<dbReference type="GO" id="GO:1902282">
    <property type="term" value="F:voltage-gated potassium channel activity involved in ventricular cardiac muscle cell action potential repolarization"/>
    <property type="evidence" value="ECO:0007669"/>
    <property type="project" value="TreeGrafter"/>
</dbReference>
<dbReference type="AlphaFoldDB" id="A0A6J2MGK1"/>
<dbReference type="OrthoDB" id="9907547at2759"/>
<keyword evidence="5 6" id="KW-0472">Membrane</keyword>
<evidence type="ECO:0000256" key="6">
    <source>
        <dbReference type="SAM" id="Phobius"/>
    </source>
</evidence>
<dbReference type="CTD" id="23630"/>
<accession>A0A6J2MGK1</accession>
<dbReference type="GO" id="GO:0044325">
    <property type="term" value="F:transmembrane transporter binding"/>
    <property type="evidence" value="ECO:0007669"/>
    <property type="project" value="TreeGrafter"/>
</dbReference>
<keyword evidence="3 6" id="KW-0812">Transmembrane</keyword>
<dbReference type="FunCoup" id="A0A6J2MGK1">
    <property type="interactions" value="1"/>
</dbReference>
<evidence type="ECO:0000256" key="2">
    <source>
        <dbReference type="ARBA" id="ARBA00005688"/>
    </source>
</evidence>
<dbReference type="KEGG" id="pdic:114505552"/>
<gene>
    <name evidence="8" type="primary">KCNE5</name>
</gene>
<dbReference type="InParanoid" id="A0A6J2MGK1"/>
<dbReference type="InterPro" id="IPR000369">
    <property type="entry name" value="K_chnl_KCNE"/>
</dbReference>